<dbReference type="PANTHER" id="PTHR30576">
    <property type="entry name" value="COLANIC BIOSYNTHESIS UDP-GLUCOSE LIPID CARRIER TRANSFERASE"/>
    <property type="match status" value="1"/>
</dbReference>
<feature type="transmembrane region" description="Helical" evidence="7">
    <location>
        <begin position="26"/>
        <end position="46"/>
    </location>
</feature>
<keyword evidence="3 9" id="KW-0808">Transferase</keyword>
<comment type="similarity">
    <text evidence="2">Belongs to the bacterial sugar transferase family.</text>
</comment>
<dbReference type="AlphaFoldDB" id="A0AAD0W6X8"/>
<feature type="transmembrane region" description="Helical" evidence="7">
    <location>
        <begin position="92"/>
        <end position="109"/>
    </location>
</feature>
<evidence type="ECO:0000256" key="6">
    <source>
        <dbReference type="ARBA" id="ARBA00023136"/>
    </source>
</evidence>
<feature type="domain" description="Bacterial sugar transferase" evidence="8">
    <location>
        <begin position="287"/>
        <end position="475"/>
    </location>
</feature>
<dbReference type="Proteomes" id="UP000259465">
    <property type="component" value="Chromosome"/>
</dbReference>
<sequence length="481" mass="53244">MVCNMRIRNVDGLVQFYPETLTYLRLLARLTHLAMVLAPGCILLLFDPAAAAARGQAGQLLLLAGVLALLSFQALGVYGGGMFLRQLRLRPLAAACVLLFLVLWLARGLSPALAALPDRLWPVWFTATLALLLAQRLLVHVWCRRLVRRGVGLQRTVILGCTASGHLLAGFLRENADIRACVIGFVDDRSDRLQHAMAGLPYLGGMRRLETMVREGEVQQILVALPWAAVKRMGDLVSLLRRLPVTVLLAPDMAGLQHAHHRVTAVAGLPMFNISERPLKGWSPLLKRCEDVLLAVCALALTAPLMLLIALLIKLDSPGPVLFRQRRYGYNNRLIEVYKFRSMYVERTDADAEAQTTRSDPRVTRVGRFIRKTSLDELPQLLNVLGGSMSMVGPRPHATATKAAGVLFEDAVAEYSARHRVKPGITGWAQVNGYRGETDTLAKIEGRVAHDLEYIENWSLWFDAYILIRTLPAVLSADEAY</sequence>
<dbReference type="KEGG" id="crz:D1345_00470"/>
<protein>
    <submittedName>
        <fullName evidence="9">Undecaprenyl-phosphate glucose phosphotransferase</fullName>
        <ecNumber evidence="9">2.7.8.31</ecNumber>
    </submittedName>
</protein>
<dbReference type="GO" id="GO:0089702">
    <property type="term" value="F:undecaprenyl-phosphate glucose phosphotransferase activity"/>
    <property type="evidence" value="ECO:0007669"/>
    <property type="project" value="UniProtKB-EC"/>
</dbReference>
<dbReference type="InterPro" id="IPR003362">
    <property type="entry name" value="Bact_transf"/>
</dbReference>
<comment type="subcellular location">
    <subcellularLocation>
        <location evidence="1">Membrane</location>
        <topology evidence="1">Multi-pass membrane protein</topology>
    </subcellularLocation>
</comment>
<dbReference type="EC" id="2.7.8.31" evidence="9"/>
<dbReference type="InterPro" id="IPR017475">
    <property type="entry name" value="EPS_sugar_tfrase"/>
</dbReference>
<dbReference type="Pfam" id="PF13727">
    <property type="entry name" value="CoA_binding_3"/>
    <property type="match status" value="1"/>
</dbReference>
<dbReference type="PANTHER" id="PTHR30576:SF0">
    <property type="entry name" value="UNDECAPRENYL-PHOSPHATE N-ACETYLGALACTOSAMINYL 1-PHOSPHATE TRANSFERASE-RELATED"/>
    <property type="match status" value="1"/>
</dbReference>
<dbReference type="EMBL" id="CP031968">
    <property type="protein sequence ID" value="AXT44772.1"/>
    <property type="molecule type" value="Genomic_DNA"/>
</dbReference>
<evidence type="ECO:0000256" key="7">
    <source>
        <dbReference type="SAM" id="Phobius"/>
    </source>
</evidence>
<evidence type="ECO:0000256" key="4">
    <source>
        <dbReference type="ARBA" id="ARBA00022692"/>
    </source>
</evidence>
<keyword evidence="6 7" id="KW-0472">Membrane</keyword>
<evidence type="ECO:0000256" key="2">
    <source>
        <dbReference type="ARBA" id="ARBA00006464"/>
    </source>
</evidence>
<dbReference type="SUPFAM" id="SSF51735">
    <property type="entry name" value="NAD(P)-binding Rossmann-fold domains"/>
    <property type="match status" value="1"/>
</dbReference>
<dbReference type="GO" id="GO:0016020">
    <property type="term" value="C:membrane"/>
    <property type="evidence" value="ECO:0007669"/>
    <property type="project" value="UniProtKB-SubCell"/>
</dbReference>
<dbReference type="InterPro" id="IPR017473">
    <property type="entry name" value="Undecaprenyl-P_gluc_Ptfrase"/>
</dbReference>
<feature type="transmembrane region" description="Helical" evidence="7">
    <location>
        <begin position="58"/>
        <end position="80"/>
    </location>
</feature>
<dbReference type="NCBIfam" id="TIGR03025">
    <property type="entry name" value="EPS_sugtrans"/>
    <property type="match status" value="1"/>
</dbReference>
<accession>A0AAD0W6X8</accession>
<reference evidence="9 10" key="1">
    <citation type="submission" date="2018-08" db="EMBL/GenBank/DDBJ databases">
        <title>Complete genome sequence of JP2-74.</title>
        <authorList>
            <person name="Wu L."/>
        </authorList>
    </citation>
    <scope>NUCLEOTIDE SEQUENCE [LARGE SCALE GENOMIC DNA]</scope>
    <source>
        <strain evidence="9 10">JP2-74</strain>
    </source>
</reference>
<evidence type="ECO:0000256" key="1">
    <source>
        <dbReference type="ARBA" id="ARBA00004141"/>
    </source>
</evidence>
<dbReference type="NCBIfam" id="TIGR03023">
    <property type="entry name" value="WcaJ_sugtrans"/>
    <property type="match status" value="1"/>
</dbReference>
<organism evidence="9 10">
    <name type="scientific">Chromobacterium rhizoryzae</name>
    <dbReference type="NCBI Taxonomy" id="1778675"/>
    <lineage>
        <taxon>Bacteria</taxon>
        <taxon>Pseudomonadati</taxon>
        <taxon>Pseudomonadota</taxon>
        <taxon>Betaproteobacteria</taxon>
        <taxon>Neisseriales</taxon>
        <taxon>Chromobacteriaceae</taxon>
        <taxon>Chromobacterium</taxon>
    </lineage>
</organism>
<proteinExistence type="inferred from homology"/>
<gene>
    <name evidence="9" type="ORF">D1345_00470</name>
</gene>
<keyword evidence="5 7" id="KW-1133">Transmembrane helix</keyword>
<feature type="transmembrane region" description="Helical" evidence="7">
    <location>
        <begin position="121"/>
        <end position="139"/>
    </location>
</feature>
<dbReference type="InterPro" id="IPR036291">
    <property type="entry name" value="NAD(P)-bd_dom_sf"/>
</dbReference>
<evidence type="ECO:0000313" key="10">
    <source>
        <dbReference type="Proteomes" id="UP000259465"/>
    </source>
</evidence>
<feature type="transmembrane region" description="Helical" evidence="7">
    <location>
        <begin position="292"/>
        <end position="313"/>
    </location>
</feature>
<name>A0AAD0W6X8_9NEIS</name>
<evidence type="ECO:0000259" key="8">
    <source>
        <dbReference type="Pfam" id="PF02397"/>
    </source>
</evidence>
<evidence type="ECO:0000256" key="5">
    <source>
        <dbReference type="ARBA" id="ARBA00022989"/>
    </source>
</evidence>
<evidence type="ECO:0000256" key="3">
    <source>
        <dbReference type="ARBA" id="ARBA00022679"/>
    </source>
</evidence>
<keyword evidence="10" id="KW-1185">Reference proteome</keyword>
<dbReference type="Pfam" id="PF02397">
    <property type="entry name" value="Bac_transf"/>
    <property type="match status" value="1"/>
</dbReference>
<evidence type="ECO:0000313" key="9">
    <source>
        <dbReference type="EMBL" id="AXT44772.1"/>
    </source>
</evidence>
<keyword evidence="4 7" id="KW-0812">Transmembrane</keyword>
<dbReference type="Gene3D" id="3.40.50.720">
    <property type="entry name" value="NAD(P)-binding Rossmann-like Domain"/>
    <property type="match status" value="1"/>
</dbReference>